<dbReference type="OrthoDB" id="128449at2"/>
<dbReference type="Pfam" id="PF08534">
    <property type="entry name" value="Redoxin"/>
    <property type="match status" value="1"/>
</dbReference>
<protein>
    <submittedName>
        <fullName evidence="3">AhpC/TSA family protein</fullName>
    </submittedName>
</protein>
<evidence type="ECO:0000259" key="2">
    <source>
        <dbReference type="PROSITE" id="PS51352"/>
    </source>
</evidence>
<sequence length="182" mass="19426">MTIVVAAVSVLTLLVLMNLILTFGVVRKLRTYEAERVAARRGADEAPGLPVGTEIPAFTATTTAGVEVTAESLDGKLTLVGFFSTDCGACLQRVPSFIEAIRGRSAEGMRSLAVVIVGDKGPEPLLEALPDDIHLVMEKGAGDVEVAFQASAFPWFYLVGPDRTIRGDGYEVEQCLNELART</sequence>
<dbReference type="Gene3D" id="3.40.30.10">
    <property type="entry name" value="Glutaredoxin"/>
    <property type="match status" value="1"/>
</dbReference>
<dbReference type="PROSITE" id="PS51352">
    <property type="entry name" value="THIOREDOXIN_2"/>
    <property type="match status" value="1"/>
</dbReference>
<keyword evidence="1" id="KW-1133">Transmembrane helix</keyword>
<reference evidence="4" key="1">
    <citation type="submission" date="2016-10" db="EMBL/GenBank/DDBJ databases">
        <authorList>
            <person name="Varghese N."/>
            <person name="Submissions S."/>
        </authorList>
    </citation>
    <scope>NUCLEOTIDE SEQUENCE [LARGE SCALE GENOMIC DNA]</scope>
    <source>
        <strain evidence="4">DSM 43163</strain>
    </source>
</reference>
<keyword evidence="4" id="KW-1185">Reference proteome</keyword>
<dbReference type="AlphaFoldDB" id="A0A1H5W5G3"/>
<dbReference type="SUPFAM" id="SSF52833">
    <property type="entry name" value="Thioredoxin-like"/>
    <property type="match status" value="1"/>
</dbReference>
<dbReference type="RefSeq" id="WP_103936820.1">
    <property type="nucleotide sequence ID" value="NZ_FNVO01000002.1"/>
</dbReference>
<dbReference type="Proteomes" id="UP000236723">
    <property type="component" value="Unassembled WGS sequence"/>
</dbReference>
<evidence type="ECO:0000313" key="4">
    <source>
        <dbReference type="Proteomes" id="UP000236723"/>
    </source>
</evidence>
<dbReference type="InterPro" id="IPR036249">
    <property type="entry name" value="Thioredoxin-like_sf"/>
</dbReference>
<accession>A0A1H5W5G3</accession>
<keyword evidence="1" id="KW-0472">Membrane</keyword>
<organism evidence="3 4">
    <name type="scientific">Thermomonospora echinospora</name>
    <dbReference type="NCBI Taxonomy" id="1992"/>
    <lineage>
        <taxon>Bacteria</taxon>
        <taxon>Bacillati</taxon>
        <taxon>Actinomycetota</taxon>
        <taxon>Actinomycetes</taxon>
        <taxon>Streptosporangiales</taxon>
        <taxon>Thermomonosporaceae</taxon>
        <taxon>Thermomonospora</taxon>
    </lineage>
</organism>
<evidence type="ECO:0000256" key="1">
    <source>
        <dbReference type="SAM" id="Phobius"/>
    </source>
</evidence>
<evidence type="ECO:0000313" key="3">
    <source>
        <dbReference type="EMBL" id="SEF94715.1"/>
    </source>
</evidence>
<dbReference type="EMBL" id="FNVO01000002">
    <property type="protein sequence ID" value="SEF94715.1"/>
    <property type="molecule type" value="Genomic_DNA"/>
</dbReference>
<dbReference type="InterPro" id="IPR013766">
    <property type="entry name" value="Thioredoxin_domain"/>
</dbReference>
<gene>
    <name evidence="3" type="ORF">SAMN04489712_102595</name>
</gene>
<keyword evidence="1" id="KW-0812">Transmembrane</keyword>
<feature type="transmembrane region" description="Helical" evidence="1">
    <location>
        <begin position="6"/>
        <end position="26"/>
    </location>
</feature>
<dbReference type="GO" id="GO:0016491">
    <property type="term" value="F:oxidoreductase activity"/>
    <property type="evidence" value="ECO:0007669"/>
    <property type="project" value="InterPro"/>
</dbReference>
<feature type="domain" description="Thioredoxin" evidence="2">
    <location>
        <begin position="49"/>
        <end position="182"/>
    </location>
</feature>
<name>A0A1H5W5G3_9ACTN</name>
<dbReference type="InterPro" id="IPR013740">
    <property type="entry name" value="Redoxin"/>
</dbReference>
<proteinExistence type="predicted"/>